<gene>
    <name evidence="2" type="ORF">D9X91_18330</name>
</gene>
<dbReference type="CDD" id="cd10959">
    <property type="entry name" value="CE4_NodB_like_3"/>
    <property type="match status" value="1"/>
</dbReference>
<accession>A0A3L7JU85</accession>
<dbReference type="PANTHER" id="PTHR10587">
    <property type="entry name" value="GLYCOSYL TRANSFERASE-RELATED"/>
    <property type="match status" value="1"/>
</dbReference>
<dbReference type="InterPro" id="IPR002509">
    <property type="entry name" value="NODB_dom"/>
</dbReference>
<dbReference type="OrthoDB" id="9812065at2"/>
<reference evidence="2 3" key="1">
    <citation type="submission" date="2018-10" db="EMBL/GenBank/DDBJ databases">
        <title>Falsibacillus sp. genome draft.</title>
        <authorList>
            <person name="Shi S."/>
        </authorList>
    </citation>
    <scope>NUCLEOTIDE SEQUENCE [LARGE SCALE GENOMIC DNA]</scope>
    <source>
        <strain evidence="2 3">GY 10110</strain>
    </source>
</reference>
<evidence type="ECO:0000313" key="3">
    <source>
        <dbReference type="Proteomes" id="UP000276770"/>
    </source>
</evidence>
<dbReference type="RefSeq" id="WP_121682099.1">
    <property type="nucleotide sequence ID" value="NZ_RCVZ01000016.1"/>
</dbReference>
<keyword evidence="3" id="KW-1185">Reference proteome</keyword>
<dbReference type="Pfam" id="PF01522">
    <property type="entry name" value="Polysacc_deac_1"/>
    <property type="match status" value="1"/>
</dbReference>
<proteinExistence type="predicted"/>
<dbReference type="GO" id="GO:0005975">
    <property type="term" value="P:carbohydrate metabolic process"/>
    <property type="evidence" value="ECO:0007669"/>
    <property type="project" value="InterPro"/>
</dbReference>
<feature type="domain" description="NodB homology" evidence="1">
    <location>
        <begin position="37"/>
        <end position="223"/>
    </location>
</feature>
<evidence type="ECO:0000313" key="2">
    <source>
        <dbReference type="EMBL" id="RLQ93191.1"/>
    </source>
</evidence>
<comment type="caution">
    <text evidence="2">The sequence shown here is derived from an EMBL/GenBank/DDBJ whole genome shotgun (WGS) entry which is preliminary data.</text>
</comment>
<dbReference type="PROSITE" id="PS51677">
    <property type="entry name" value="NODB"/>
    <property type="match status" value="1"/>
</dbReference>
<dbReference type="AlphaFoldDB" id="A0A3L7JU85"/>
<name>A0A3L7JU85_9BACI</name>
<protein>
    <submittedName>
        <fullName evidence="2">Polysaccharide deacetylase family protein</fullName>
    </submittedName>
</protein>
<dbReference type="InterPro" id="IPR011330">
    <property type="entry name" value="Glyco_hydro/deAcase_b/a-brl"/>
</dbReference>
<dbReference type="PANTHER" id="PTHR10587:SF137">
    <property type="entry name" value="4-DEOXY-4-FORMAMIDO-L-ARABINOSE-PHOSPHOUNDECAPRENOL DEFORMYLASE ARND-RELATED"/>
    <property type="match status" value="1"/>
</dbReference>
<dbReference type="GO" id="GO:0016810">
    <property type="term" value="F:hydrolase activity, acting on carbon-nitrogen (but not peptide) bonds"/>
    <property type="evidence" value="ECO:0007669"/>
    <property type="project" value="InterPro"/>
</dbReference>
<dbReference type="Proteomes" id="UP000276770">
    <property type="component" value="Unassembled WGS sequence"/>
</dbReference>
<sequence>MKWIFFLLVLFLVLTVCSTMIIRMFSIGIIKQGKLRNAIALTFDDGPDPLYTPKLLEVLKKHGAKATFFVVGKKAATYPELIQLIHREGHVVGIHNYIHFPNWLIPPNVLKKHLNKSKIIIKDILGADPIYYRPPWGMFNAFTLMAAKGFQVIMWTSIPGDWKERLGSKELLKRLISARKEGAIITLHDSGTSFGADRDAPRNMIEALDQFLALDQSKQYSFVTVEQLLRSGEK</sequence>
<dbReference type="EMBL" id="RCVZ01000016">
    <property type="protein sequence ID" value="RLQ93191.1"/>
    <property type="molecule type" value="Genomic_DNA"/>
</dbReference>
<evidence type="ECO:0000259" key="1">
    <source>
        <dbReference type="PROSITE" id="PS51677"/>
    </source>
</evidence>
<dbReference type="SUPFAM" id="SSF88713">
    <property type="entry name" value="Glycoside hydrolase/deacetylase"/>
    <property type="match status" value="1"/>
</dbReference>
<organism evidence="2 3">
    <name type="scientific">Falsibacillus albus</name>
    <dbReference type="NCBI Taxonomy" id="2478915"/>
    <lineage>
        <taxon>Bacteria</taxon>
        <taxon>Bacillati</taxon>
        <taxon>Bacillota</taxon>
        <taxon>Bacilli</taxon>
        <taxon>Bacillales</taxon>
        <taxon>Bacillaceae</taxon>
        <taxon>Falsibacillus</taxon>
    </lineage>
</organism>
<dbReference type="Gene3D" id="3.20.20.370">
    <property type="entry name" value="Glycoside hydrolase/deacetylase"/>
    <property type="match status" value="1"/>
</dbReference>
<dbReference type="InterPro" id="IPR050248">
    <property type="entry name" value="Polysacc_deacetylase_ArnD"/>
</dbReference>